<feature type="transmembrane region" description="Helical" evidence="8">
    <location>
        <begin position="59"/>
        <end position="78"/>
    </location>
</feature>
<feature type="transmembrane region" description="Helical" evidence="8">
    <location>
        <begin position="230"/>
        <end position="256"/>
    </location>
</feature>
<dbReference type="PANTHER" id="PTHR30472:SF1">
    <property type="entry name" value="FE(3+) DICITRATE TRANSPORT SYSTEM PERMEASE PROTEIN FECC-RELATED"/>
    <property type="match status" value="1"/>
</dbReference>
<keyword evidence="4" id="KW-1003">Cell membrane</keyword>
<accession>A0ABN8G564</accession>
<feature type="transmembrane region" description="Helical" evidence="8">
    <location>
        <begin position="276"/>
        <end position="299"/>
    </location>
</feature>
<evidence type="ECO:0000256" key="4">
    <source>
        <dbReference type="ARBA" id="ARBA00022475"/>
    </source>
</evidence>
<protein>
    <submittedName>
        <fullName evidence="9">Siderophore transport system permease protein YfiZ</fullName>
    </submittedName>
</protein>
<evidence type="ECO:0000313" key="9">
    <source>
        <dbReference type="EMBL" id="CAH1197611.1"/>
    </source>
</evidence>
<evidence type="ECO:0000256" key="8">
    <source>
        <dbReference type="SAM" id="Phobius"/>
    </source>
</evidence>
<proteinExistence type="inferred from homology"/>
<gene>
    <name evidence="9" type="primary">yfiZ_2</name>
    <name evidence="9" type="ORF">PAECIP111893_00845</name>
</gene>
<dbReference type="Proteomes" id="UP000838686">
    <property type="component" value="Unassembled WGS sequence"/>
</dbReference>
<dbReference type="RefSeq" id="WP_236339168.1">
    <property type="nucleotide sequence ID" value="NZ_CAKMMF010000004.1"/>
</dbReference>
<evidence type="ECO:0000256" key="7">
    <source>
        <dbReference type="ARBA" id="ARBA00023136"/>
    </source>
</evidence>
<keyword evidence="5 8" id="KW-0812">Transmembrane</keyword>
<comment type="similarity">
    <text evidence="2">Belongs to the binding-protein-dependent transport system permease family. FecCD subfamily.</text>
</comment>
<dbReference type="Pfam" id="PF01032">
    <property type="entry name" value="FecCD"/>
    <property type="match status" value="1"/>
</dbReference>
<evidence type="ECO:0000256" key="5">
    <source>
        <dbReference type="ARBA" id="ARBA00022692"/>
    </source>
</evidence>
<feature type="transmembrane region" description="Helical" evidence="8">
    <location>
        <begin position="146"/>
        <end position="168"/>
    </location>
</feature>
<keyword evidence="7 8" id="KW-0472">Membrane</keyword>
<evidence type="ECO:0000313" key="10">
    <source>
        <dbReference type="Proteomes" id="UP000838686"/>
    </source>
</evidence>
<evidence type="ECO:0000256" key="6">
    <source>
        <dbReference type="ARBA" id="ARBA00022989"/>
    </source>
</evidence>
<reference evidence="9" key="1">
    <citation type="submission" date="2022-01" db="EMBL/GenBank/DDBJ databases">
        <authorList>
            <person name="Criscuolo A."/>
        </authorList>
    </citation>
    <scope>NUCLEOTIDE SEQUENCE</scope>
    <source>
        <strain evidence="9">CIP111893</strain>
    </source>
</reference>
<dbReference type="InterPro" id="IPR000522">
    <property type="entry name" value="ABC_transptr_permease_BtuC"/>
</dbReference>
<dbReference type="SUPFAM" id="SSF81345">
    <property type="entry name" value="ABC transporter involved in vitamin B12 uptake, BtuC"/>
    <property type="match status" value="1"/>
</dbReference>
<keyword evidence="3" id="KW-0813">Transport</keyword>
<evidence type="ECO:0000256" key="3">
    <source>
        <dbReference type="ARBA" id="ARBA00022448"/>
    </source>
</evidence>
<sequence>MSAKLTGLCVGIVLVICSLAASIMLGSTKINLQTVIEAFTAFDGSREHLIVRSVRLPRALIAMMVGASLALAGGIMQAMTRNALAGPEVFGINYGAALMAVIAGFLFSHSAFPIFTWSAFLGAGLACLIVFGLASVGQGGLTSMKLVLAGATINLLLASITQGILIFNEQSLDEMRFWLAGSVTGRDLDLFVQIVPYMLAGLLLTLLMGKQINLLSLGDDVAAGLGQRVVWTKAALIGIIMLLAGSAVAIAGPIGFVGLAVPHLARFAAGMDYRWILPYSAILGALLLLLADIGARFVLPGHEVPVGVVTAFLGAPFLIYLAQRKG</sequence>
<keyword evidence="6 8" id="KW-1133">Transmembrane helix</keyword>
<evidence type="ECO:0000256" key="1">
    <source>
        <dbReference type="ARBA" id="ARBA00004651"/>
    </source>
</evidence>
<comment type="caution">
    <text evidence="9">The sequence shown here is derived from an EMBL/GenBank/DDBJ whole genome shotgun (WGS) entry which is preliminary data.</text>
</comment>
<feature type="transmembrane region" description="Helical" evidence="8">
    <location>
        <begin position="90"/>
        <end position="108"/>
    </location>
</feature>
<feature type="transmembrane region" description="Helical" evidence="8">
    <location>
        <begin position="114"/>
        <end position="134"/>
    </location>
</feature>
<dbReference type="PANTHER" id="PTHR30472">
    <property type="entry name" value="FERRIC ENTEROBACTIN TRANSPORT SYSTEM PERMEASE PROTEIN"/>
    <property type="match status" value="1"/>
</dbReference>
<keyword evidence="10" id="KW-1185">Reference proteome</keyword>
<evidence type="ECO:0000256" key="2">
    <source>
        <dbReference type="ARBA" id="ARBA00007935"/>
    </source>
</evidence>
<name>A0ABN8G564_9BACL</name>
<comment type="subcellular location">
    <subcellularLocation>
        <location evidence="1">Cell membrane</location>
        <topology evidence="1">Multi-pass membrane protein</topology>
    </subcellularLocation>
</comment>
<feature type="transmembrane region" description="Helical" evidence="8">
    <location>
        <begin position="306"/>
        <end position="323"/>
    </location>
</feature>
<feature type="transmembrane region" description="Helical" evidence="8">
    <location>
        <begin position="188"/>
        <end position="209"/>
    </location>
</feature>
<dbReference type="EMBL" id="CAKMMF010000004">
    <property type="protein sequence ID" value="CAH1197611.1"/>
    <property type="molecule type" value="Genomic_DNA"/>
</dbReference>
<dbReference type="Gene3D" id="1.10.3470.10">
    <property type="entry name" value="ABC transporter involved in vitamin B12 uptake, BtuC"/>
    <property type="match status" value="1"/>
</dbReference>
<dbReference type="CDD" id="cd06550">
    <property type="entry name" value="TM_ABC_iron-siderophores_like"/>
    <property type="match status" value="1"/>
</dbReference>
<organism evidence="9 10">
    <name type="scientific">Paenibacillus plantiphilus</name>
    <dbReference type="NCBI Taxonomy" id="2905650"/>
    <lineage>
        <taxon>Bacteria</taxon>
        <taxon>Bacillati</taxon>
        <taxon>Bacillota</taxon>
        <taxon>Bacilli</taxon>
        <taxon>Bacillales</taxon>
        <taxon>Paenibacillaceae</taxon>
        <taxon>Paenibacillus</taxon>
    </lineage>
</organism>
<dbReference type="InterPro" id="IPR037294">
    <property type="entry name" value="ABC_BtuC-like"/>
</dbReference>